<dbReference type="Proteomes" id="UP000239698">
    <property type="component" value="Unassembled WGS sequence"/>
</dbReference>
<dbReference type="EMBL" id="PSVT01000022">
    <property type="protein sequence ID" value="PPH75773.1"/>
    <property type="molecule type" value="Genomic_DNA"/>
</dbReference>
<organism evidence="1 2">
    <name type="scientific">Rathayibacter rathayi</name>
    <name type="common">Corynebacterium rathayi</name>
    <dbReference type="NCBI Taxonomy" id="33887"/>
    <lineage>
        <taxon>Bacteria</taxon>
        <taxon>Bacillati</taxon>
        <taxon>Actinomycetota</taxon>
        <taxon>Actinomycetes</taxon>
        <taxon>Micrococcales</taxon>
        <taxon>Microbacteriaceae</taxon>
        <taxon>Rathayibacter</taxon>
    </lineage>
</organism>
<comment type="caution">
    <text evidence="1">The sequence shown here is derived from an EMBL/GenBank/DDBJ whole genome shotgun (WGS) entry which is preliminary data.</text>
</comment>
<evidence type="ECO:0000313" key="2">
    <source>
        <dbReference type="Proteomes" id="UP000239698"/>
    </source>
</evidence>
<evidence type="ECO:0000313" key="1">
    <source>
        <dbReference type="EMBL" id="PPH75773.1"/>
    </source>
</evidence>
<gene>
    <name evidence="1" type="ORF">C5C40_10770</name>
</gene>
<name>A0ABX5ACI7_RATRA</name>
<reference evidence="1 2" key="1">
    <citation type="submission" date="2018-02" db="EMBL/GenBank/DDBJ databases">
        <title>Bacteriophage NCPPB3778 and a type I-E CRISPR drive the evolution of the US Biological Select Agent, Rathayibacter toxicus.</title>
        <authorList>
            <person name="Davis E.W.II."/>
            <person name="Tabima J.F."/>
            <person name="Weisberg A.J."/>
            <person name="Lopes L.D."/>
            <person name="Wiseman M.S."/>
            <person name="Wiseman M.S."/>
            <person name="Pupko T."/>
            <person name="Belcher M.S."/>
            <person name="Sechler A.J."/>
            <person name="Tancos M.A."/>
            <person name="Schroeder B.K."/>
            <person name="Murray T.D."/>
            <person name="Luster D.G."/>
            <person name="Schneider W.L."/>
            <person name="Rogers E."/>
            <person name="Andreote F.D."/>
            <person name="Grunwald N.J."/>
            <person name="Putnam M.L."/>
            <person name="Chang J.H."/>
        </authorList>
    </citation>
    <scope>NUCLEOTIDE SEQUENCE [LARGE SCALE GENOMIC DNA]</scope>
    <source>
        <strain evidence="1 2">AY1D6</strain>
    </source>
</reference>
<keyword evidence="2" id="KW-1185">Reference proteome</keyword>
<accession>A0ABX5ACI7</accession>
<sequence>MTTTPNTPAIEYRVGLTNGALARARVPEGSSEVPARSIFASARQACARPQRRRLVTVPTVDVVDAIQSLNRREARVYRGPLPVAMLPGGGVFALASLRRVLDNVQHSGETLDVVLIRVGEWEDVSGPTATLPLIEDVEPETAA</sequence>
<protein>
    <submittedName>
        <fullName evidence="1">Uncharacterized protein</fullName>
    </submittedName>
</protein>
<proteinExistence type="predicted"/>
<dbReference type="RefSeq" id="WP_104249126.1">
    <property type="nucleotide sequence ID" value="NZ_PSUD01000023.1"/>
</dbReference>